<dbReference type="RefSeq" id="WP_125596960.1">
    <property type="nucleotide sequence ID" value="NZ_JBHSSM010000005.1"/>
</dbReference>
<proteinExistence type="predicted"/>
<keyword evidence="3" id="KW-0732">Signal</keyword>
<evidence type="ECO:0000313" key="4">
    <source>
        <dbReference type="EMBL" id="MFC6314357.1"/>
    </source>
</evidence>
<feature type="region of interest" description="Disordered" evidence="2">
    <location>
        <begin position="187"/>
        <end position="220"/>
    </location>
</feature>
<feature type="compositionally biased region" description="Basic and acidic residues" evidence="2">
    <location>
        <begin position="257"/>
        <end position="272"/>
    </location>
</feature>
<reference evidence="5" key="1">
    <citation type="journal article" date="2019" name="Int. J. Syst. Evol. Microbiol.">
        <title>The Global Catalogue of Microorganisms (GCM) 10K type strain sequencing project: providing services to taxonomists for standard genome sequencing and annotation.</title>
        <authorList>
            <consortium name="The Broad Institute Genomics Platform"/>
            <consortium name="The Broad Institute Genome Sequencing Center for Infectious Disease"/>
            <person name="Wu L."/>
            <person name="Ma J."/>
        </authorList>
    </citation>
    <scope>NUCLEOTIDE SEQUENCE [LARGE SCALE GENOMIC DNA]</scope>
    <source>
        <strain evidence="5">CCM 8897</strain>
    </source>
</reference>
<feature type="chain" id="PRO_5045653834" description="Lipoprotein" evidence="3">
    <location>
        <begin position="22"/>
        <end position="278"/>
    </location>
</feature>
<feature type="coiled-coil region" evidence="1">
    <location>
        <begin position="102"/>
        <end position="136"/>
    </location>
</feature>
<keyword evidence="1" id="KW-0175">Coiled coil</keyword>
<feature type="compositionally biased region" description="Low complexity" evidence="2">
    <location>
        <begin position="199"/>
        <end position="208"/>
    </location>
</feature>
<evidence type="ECO:0000256" key="2">
    <source>
        <dbReference type="SAM" id="MobiDB-lite"/>
    </source>
</evidence>
<evidence type="ECO:0000256" key="1">
    <source>
        <dbReference type="SAM" id="Coils"/>
    </source>
</evidence>
<feature type="compositionally biased region" description="Acidic residues" evidence="2">
    <location>
        <begin position="188"/>
        <end position="198"/>
    </location>
</feature>
<evidence type="ECO:0000256" key="3">
    <source>
        <dbReference type="SAM" id="SignalP"/>
    </source>
</evidence>
<comment type="caution">
    <text evidence="4">The sequence shown here is derived from an EMBL/GenBank/DDBJ whole genome shotgun (WGS) entry which is preliminary data.</text>
</comment>
<evidence type="ECO:0008006" key="6">
    <source>
        <dbReference type="Google" id="ProtNLM"/>
    </source>
</evidence>
<protein>
    <recommendedName>
        <fullName evidence="6">Lipoprotein</fullName>
    </recommendedName>
</protein>
<name>A0ABW1UK99_9LACO</name>
<keyword evidence="5" id="KW-1185">Reference proteome</keyword>
<dbReference type="Proteomes" id="UP001596310">
    <property type="component" value="Unassembled WGS sequence"/>
</dbReference>
<organism evidence="4 5">
    <name type="scientific">Lapidilactobacillus achengensis</name>
    <dbReference type="NCBI Taxonomy" id="2486000"/>
    <lineage>
        <taxon>Bacteria</taxon>
        <taxon>Bacillati</taxon>
        <taxon>Bacillota</taxon>
        <taxon>Bacilli</taxon>
        <taxon>Lactobacillales</taxon>
        <taxon>Lactobacillaceae</taxon>
        <taxon>Lapidilactobacillus</taxon>
    </lineage>
</organism>
<gene>
    <name evidence="4" type="ORF">ACFQHW_02080</name>
</gene>
<sequence>MMKKRNWRVLLVLPIALLTLAACNKQQDAVSDQEQAQSLTKKGKQALSDEEYEQAVAYFNSAATVKSTATSQKYQQQAQDLAKADRKIKAFKFSAAKTALDKIKTEKTLDEIKTAKSDLQAELKSVKSTYNDLDKAKVEIAKEINDKDYDKALAAIDKLLGQSALSQSPFEQETIGLLKSKVSILTSADDDSDDDQDSDGSSSSSSSSQPDGKGAIADGKVTSADIAAARKQLESQGVNAGSWSNVDIANAILNARADGRSTIKESDMENYKDPSTNS</sequence>
<accession>A0ABW1UK99</accession>
<dbReference type="EMBL" id="JBHSSM010000005">
    <property type="protein sequence ID" value="MFC6314357.1"/>
    <property type="molecule type" value="Genomic_DNA"/>
</dbReference>
<feature type="signal peptide" evidence="3">
    <location>
        <begin position="1"/>
        <end position="21"/>
    </location>
</feature>
<dbReference type="PROSITE" id="PS51257">
    <property type="entry name" value="PROKAR_LIPOPROTEIN"/>
    <property type="match status" value="1"/>
</dbReference>
<evidence type="ECO:0000313" key="5">
    <source>
        <dbReference type="Proteomes" id="UP001596310"/>
    </source>
</evidence>
<feature type="region of interest" description="Disordered" evidence="2">
    <location>
        <begin position="256"/>
        <end position="278"/>
    </location>
</feature>